<keyword evidence="2" id="KW-1185">Reference proteome</keyword>
<dbReference type="Gene3D" id="3.40.640.10">
    <property type="entry name" value="Type I PLP-dependent aspartate aminotransferase-like (Major domain)"/>
    <property type="match status" value="1"/>
</dbReference>
<dbReference type="SUPFAM" id="SSF53383">
    <property type="entry name" value="PLP-dependent transferases"/>
    <property type="match status" value="1"/>
</dbReference>
<evidence type="ECO:0008006" key="3">
    <source>
        <dbReference type="Google" id="ProtNLM"/>
    </source>
</evidence>
<reference evidence="1" key="1">
    <citation type="journal article" date="2022" name="Plant J.">
        <title>Strategies of tolerance reflected in two North American maple genomes.</title>
        <authorList>
            <person name="McEvoy S.L."/>
            <person name="Sezen U.U."/>
            <person name="Trouern-Trend A."/>
            <person name="McMahon S.M."/>
            <person name="Schaberg P.G."/>
            <person name="Yang J."/>
            <person name="Wegrzyn J.L."/>
            <person name="Swenson N.G."/>
        </authorList>
    </citation>
    <scope>NUCLEOTIDE SEQUENCE</scope>
    <source>
        <strain evidence="1">NS2018</strain>
    </source>
</reference>
<dbReference type="InterPro" id="IPR015424">
    <property type="entry name" value="PyrdxlP-dep_Trfase"/>
</dbReference>
<protein>
    <recommendedName>
        <fullName evidence="3">Glycine hydroxymethyltransferase</fullName>
    </recommendedName>
</protein>
<gene>
    <name evidence="1" type="ORF">LWI29_002513</name>
</gene>
<reference evidence="1" key="2">
    <citation type="submission" date="2023-06" db="EMBL/GenBank/DDBJ databases">
        <authorList>
            <person name="Swenson N.G."/>
            <person name="Wegrzyn J.L."/>
            <person name="Mcevoy S.L."/>
        </authorList>
    </citation>
    <scope>NUCLEOTIDE SEQUENCE</scope>
    <source>
        <strain evidence="1">NS2018</strain>
        <tissue evidence="1">Leaf</tissue>
    </source>
</reference>
<dbReference type="InterPro" id="IPR015421">
    <property type="entry name" value="PyrdxlP-dep_Trfase_major"/>
</dbReference>
<comment type="caution">
    <text evidence="1">The sequence shown here is derived from an EMBL/GenBank/DDBJ whole genome shotgun (WGS) entry which is preliminary data.</text>
</comment>
<dbReference type="AlphaFoldDB" id="A0AA39VGP3"/>
<evidence type="ECO:0000313" key="1">
    <source>
        <dbReference type="EMBL" id="KAK0577933.1"/>
    </source>
</evidence>
<sequence length="199" mass="22341">MEEEKAASYYDDLTRKGGGAARSMAVFSLKFVAGIEWLKNSVHSLLSSLLVVWSSAVVVLKEKALDFRPNHTRFALDFRPNYARFKAVADKCGELFLRDMAHTSGLVSAQVLFLHFINLKINWLNILFSTDKIALFLFSIPLMEEQLWKPYDNLAKDPVEVIGRLTNFRCLLNRRGVAAAPLLGLGRTAPVELGSCYSQ</sequence>
<accession>A0AA39VGP3</accession>
<proteinExistence type="predicted"/>
<organism evidence="1 2">
    <name type="scientific">Acer saccharum</name>
    <name type="common">Sugar maple</name>
    <dbReference type="NCBI Taxonomy" id="4024"/>
    <lineage>
        <taxon>Eukaryota</taxon>
        <taxon>Viridiplantae</taxon>
        <taxon>Streptophyta</taxon>
        <taxon>Embryophyta</taxon>
        <taxon>Tracheophyta</taxon>
        <taxon>Spermatophyta</taxon>
        <taxon>Magnoliopsida</taxon>
        <taxon>eudicotyledons</taxon>
        <taxon>Gunneridae</taxon>
        <taxon>Pentapetalae</taxon>
        <taxon>rosids</taxon>
        <taxon>malvids</taxon>
        <taxon>Sapindales</taxon>
        <taxon>Sapindaceae</taxon>
        <taxon>Hippocastanoideae</taxon>
        <taxon>Acereae</taxon>
        <taxon>Acer</taxon>
    </lineage>
</organism>
<name>A0AA39VGP3_ACESA</name>
<dbReference type="Proteomes" id="UP001168877">
    <property type="component" value="Unassembled WGS sequence"/>
</dbReference>
<evidence type="ECO:0000313" key="2">
    <source>
        <dbReference type="Proteomes" id="UP001168877"/>
    </source>
</evidence>
<dbReference type="EMBL" id="JAUESC010000385">
    <property type="protein sequence ID" value="KAK0577933.1"/>
    <property type="molecule type" value="Genomic_DNA"/>
</dbReference>